<feature type="chain" id="PRO_5022108440" evidence="5">
    <location>
        <begin position="30"/>
        <end position="384"/>
    </location>
</feature>
<feature type="coiled-coil region" evidence="3">
    <location>
        <begin position="111"/>
        <end position="138"/>
    </location>
</feature>
<feature type="domain" description="CzcB-like barrel-sandwich hybrid" evidence="7">
    <location>
        <begin position="79"/>
        <end position="202"/>
    </location>
</feature>
<dbReference type="PANTHER" id="PTHR30469">
    <property type="entry name" value="MULTIDRUG RESISTANCE PROTEIN MDTA"/>
    <property type="match status" value="1"/>
</dbReference>
<evidence type="ECO:0000256" key="3">
    <source>
        <dbReference type="SAM" id="Coils"/>
    </source>
</evidence>
<dbReference type="Gene3D" id="2.40.420.20">
    <property type="match status" value="1"/>
</dbReference>
<dbReference type="PANTHER" id="PTHR30469:SF38">
    <property type="entry name" value="HLYD FAMILY SECRETION PROTEIN"/>
    <property type="match status" value="1"/>
</dbReference>
<feature type="compositionally biased region" description="Polar residues" evidence="4">
    <location>
        <begin position="358"/>
        <end position="367"/>
    </location>
</feature>
<feature type="region of interest" description="Disordered" evidence="4">
    <location>
        <begin position="354"/>
        <end position="384"/>
    </location>
</feature>
<sequence length="384" mass="42274">MYFKFHHSRLFAVLAISSVLLVVSCSNDAVPAKGAQTGKKPTQTRPSVKPIPVETTLPSQGTAASYYVTTATLAPSSDAQINARTSGVVREILREEGDDVKAGDVLLKLEDDDQKLRLKQAKQKFASAEREFNRLSKMKSAGAVSPTEWETANNNYLTSRTDVELAELALSYTQIVAPFDGRVVWREVDLGAHVTTGNLLFRMMAINPLLVRVHVPANRIGKVAKGQIVELNIDSVADKVEARVDLVSPIVDPTTGTVKVTLRLDNYPQGVRPGDFTEIKMITDQRENALLLPSVAIIEERGSHYLFVEEQSKAVRKTVQVGYVLGDQTEVTSGIQKSDRVVIKGQRNLKEGNPLKVITNSNDNPLVQKTEDQRIRKSESSNEI</sequence>
<evidence type="ECO:0000313" key="10">
    <source>
        <dbReference type="Proteomes" id="UP000317839"/>
    </source>
</evidence>
<feature type="region of interest" description="Disordered" evidence="4">
    <location>
        <begin position="31"/>
        <end position="55"/>
    </location>
</feature>
<comment type="caution">
    <text evidence="9">The sequence shown here is derived from an EMBL/GenBank/DDBJ whole genome shotgun (WGS) entry which is preliminary data.</text>
</comment>
<feature type="domain" description="CusB-like beta-barrel" evidence="6">
    <location>
        <begin position="211"/>
        <end position="282"/>
    </location>
</feature>
<keyword evidence="3" id="KW-0175">Coiled coil</keyword>
<feature type="domain" description="YknX-like C-terminal permuted SH3-like" evidence="8">
    <location>
        <begin position="290"/>
        <end position="356"/>
    </location>
</feature>
<dbReference type="Gene3D" id="2.40.30.170">
    <property type="match status" value="1"/>
</dbReference>
<dbReference type="InterPro" id="IPR006143">
    <property type="entry name" value="RND_pump_MFP"/>
</dbReference>
<organism evidence="9 10">
    <name type="scientific">Aliikangiella marina</name>
    <dbReference type="NCBI Taxonomy" id="1712262"/>
    <lineage>
        <taxon>Bacteria</taxon>
        <taxon>Pseudomonadati</taxon>
        <taxon>Pseudomonadota</taxon>
        <taxon>Gammaproteobacteria</taxon>
        <taxon>Oceanospirillales</taxon>
        <taxon>Pleioneaceae</taxon>
        <taxon>Aliikangiella</taxon>
    </lineage>
</organism>
<proteinExistence type="inferred from homology"/>
<feature type="compositionally biased region" description="Basic and acidic residues" evidence="4">
    <location>
        <begin position="369"/>
        <end position="384"/>
    </location>
</feature>
<evidence type="ECO:0000259" key="7">
    <source>
        <dbReference type="Pfam" id="PF25973"/>
    </source>
</evidence>
<dbReference type="SUPFAM" id="SSF111369">
    <property type="entry name" value="HlyD-like secretion proteins"/>
    <property type="match status" value="1"/>
</dbReference>
<dbReference type="Pfam" id="PF25989">
    <property type="entry name" value="YknX_C"/>
    <property type="match status" value="1"/>
</dbReference>
<dbReference type="Gene3D" id="2.40.50.100">
    <property type="match status" value="1"/>
</dbReference>
<keyword evidence="10" id="KW-1185">Reference proteome</keyword>
<accession>A0A545TI98</accession>
<evidence type="ECO:0000313" key="9">
    <source>
        <dbReference type="EMBL" id="TQV76959.1"/>
    </source>
</evidence>
<reference evidence="9 10" key="1">
    <citation type="submission" date="2019-06" db="EMBL/GenBank/DDBJ databases">
        <title>Draft genome of Aliikangiella marina GYP-15.</title>
        <authorList>
            <person name="Wang G."/>
        </authorList>
    </citation>
    <scope>NUCLEOTIDE SEQUENCE [LARGE SCALE GENOMIC DNA]</scope>
    <source>
        <strain evidence="9 10">GYP-15</strain>
    </source>
</reference>
<protein>
    <submittedName>
        <fullName evidence="9">Efflux RND transporter periplasmic adaptor subunit</fullName>
    </submittedName>
</protein>
<dbReference type="AlphaFoldDB" id="A0A545TI98"/>
<feature type="signal peptide" evidence="5">
    <location>
        <begin position="1"/>
        <end position="29"/>
    </location>
</feature>
<dbReference type="RefSeq" id="WP_142888319.1">
    <property type="nucleotide sequence ID" value="NZ_VIKR01000001.1"/>
</dbReference>
<dbReference type="GO" id="GO:0015562">
    <property type="term" value="F:efflux transmembrane transporter activity"/>
    <property type="evidence" value="ECO:0007669"/>
    <property type="project" value="TreeGrafter"/>
</dbReference>
<dbReference type="Gene3D" id="1.10.287.470">
    <property type="entry name" value="Helix hairpin bin"/>
    <property type="match status" value="1"/>
</dbReference>
<keyword evidence="2" id="KW-0813">Transport</keyword>
<dbReference type="InterPro" id="IPR058792">
    <property type="entry name" value="Beta-barrel_RND_2"/>
</dbReference>
<gene>
    <name evidence="9" type="ORF">FLL45_03130</name>
</gene>
<dbReference type="InterPro" id="IPR058647">
    <property type="entry name" value="BSH_CzcB-like"/>
</dbReference>
<dbReference type="Proteomes" id="UP000317839">
    <property type="component" value="Unassembled WGS sequence"/>
</dbReference>
<evidence type="ECO:0000256" key="5">
    <source>
        <dbReference type="SAM" id="SignalP"/>
    </source>
</evidence>
<evidence type="ECO:0000256" key="4">
    <source>
        <dbReference type="SAM" id="MobiDB-lite"/>
    </source>
</evidence>
<dbReference type="OrthoDB" id="9806939at2"/>
<dbReference type="InterPro" id="IPR058637">
    <property type="entry name" value="YknX-like_C"/>
</dbReference>
<evidence type="ECO:0000259" key="6">
    <source>
        <dbReference type="Pfam" id="PF25954"/>
    </source>
</evidence>
<evidence type="ECO:0000256" key="2">
    <source>
        <dbReference type="ARBA" id="ARBA00022448"/>
    </source>
</evidence>
<evidence type="ECO:0000259" key="8">
    <source>
        <dbReference type="Pfam" id="PF25989"/>
    </source>
</evidence>
<name>A0A545TI98_9GAMM</name>
<dbReference type="NCBIfam" id="TIGR01730">
    <property type="entry name" value="RND_mfp"/>
    <property type="match status" value="1"/>
</dbReference>
<dbReference type="PROSITE" id="PS51257">
    <property type="entry name" value="PROKAR_LIPOPROTEIN"/>
    <property type="match status" value="1"/>
</dbReference>
<keyword evidence="5" id="KW-0732">Signal</keyword>
<dbReference type="EMBL" id="VIKR01000001">
    <property type="protein sequence ID" value="TQV76959.1"/>
    <property type="molecule type" value="Genomic_DNA"/>
</dbReference>
<dbReference type="FunFam" id="2.40.420.20:FF:000006">
    <property type="entry name" value="RND family efflux transporter MFP subunit"/>
    <property type="match status" value="1"/>
</dbReference>
<dbReference type="GO" id="GO:1990281">
    <property type="term" value="C:efflux pump complex"/>
    <property type="evidence" value="ECO:0007669"/>
    <property type="project" value="TreeGrafter"/>
</dbReference>
<evidence type="ECO:0000256" key="1">
    <source>
        <dbReference type="ARBA" id="ARBA00009477"/>
    </source>
</evidence>
<comment type="similarity">
    <text evidence="1">Belongs to the membrane fusion protein (MFP) (TC 8.A.1) family.</text>
</comment>
<dbReference type="Pfam" id="PF25954">
    <property type="entry name" value="Beta-barrel_RND_2"/>
    <property type="match status" value="1"/>
</dbReference>
<dbReference type="Pfam" id="PF25973">
    <property type="entry name" value="BSH_CzcB"/>
    <property type="match status" value="1"/>
</dbReference>